<dbReference type="InterPro" id="IPR054347">
    <property type="entry name" value="TOTE_primase"/>
</dbReference>
<dbReference type="RefSeq" id="WP_284919262.1">
    <property type="nucleotide sequence ID" value="NZ_CP126980.1"/>
</dbReference>
<proteinExistence type="predicted"/>
<feature type="domain" description="TOTE conflict system primase" evidence="1">
    <location>
        <begin position="63"/>
        <end position="172"/>
    </location>
</feature>
<dbReference type="Proteomes" id="UP001240150">
    <property type="component" value="Chromosome"/>
</dbReference>
<sequence>MSVDAVTDDDVARLRRELERLRTENLRLSRLLELRGQDTAPAPEQLAAMATPGPVTMASPVPEKLALYVNLFRARRDAYAKRWENHRLGTAGWSPAVAGGWRKGMDRRTAAYLPLTAEVVAAHLVGDVFIGLYPLLTDNSCHFLAADFDGSTAMLDALAYRKAARASGVPAPRPTSRWVRGLSSHGLTWPGCRRTGRVAVRSRCFASVAVSSAVCS</sequence>
<evidence type="ECO:0000259" key="1">
    <source>
        <dbReference type="Pfam" id="PF22548"/>
    </source>
</evidence>
<gene>
    <name evidence="2" type="ORF">ACTOB_001424</name>
</gene>
<reference evidence="2 3" key="1">
    <citation type="submission" date="2023-06" db="EMBL/GenBank/DDBJ databases">
        <authorList>
            <person name="Yushchuk O."/>
            <person name="Binda E."/>
            <person name="Ruckert-Reed C."/>
            <person name="Fedorenko V."/>
            <person name="Kalinowski J."/>
            <person name="Marinelli F."/>
        </authorList>
    </citation>
    <scope>NUCLEOTIDE SEQUENCE [LARGE SCALE GENOMIC DNA]</scope>
    <source>
        <strain evidence="2 3">NRRL 3884</strain>
    </source>
</reference>
<keyword evidence="3" id="KW-1185">Reference proteome</keyword>
<dbReference type="Pfam" id="PF22548">
    <property type="entry name" value="AEP-TOTE"/>
    <property type="match status" value="1"/>
</dbReference>
<name>A0ABY8WJQ1_9ACTN</name>
<evidence type="ECO:0000313" key="2">
    <source>
        <dbReference type="EMBL" id="WIM97868.1"/>
    </source>
</evidence>
<accession>A0ABY8WJQ1</accession>
<organism evidence="2 3">
    <name type="scientific">Actinoplanes oblitus</name>
    <dbReference type="NCBI Taxonomy" id="3040509"/>
    <lineage>
        <taxon>Bacteria</taxon>
        <taxon>Bacillati</taxon>
        <taxon>Actinomycetota</taxon>
        <taxon>Actinomycetes</taxon>
        <taxon>Micromonosporales</taxon>
        <taxon>Micromonosporaceae</taxon>
        <taxon>Actinoplanes</taxon>
    </lineage>
</organism>
<protein>
    <recommendedName>
        <fullName evidence="1">TOTE conflict system primase domain-containing protein</fullName>
    </recommendedName>
</protein>
<dbReference type="EMBL" id="CP126980">
    <property type="protein sequence ID" value="WIM97868.1"/>
    <property type="molecule type" value="Genomic_DNA"/>
</dbReference>
<evidence type="ECO:0000313" key="3">
    <source>
        <dbReference type="Proteomes" id="UP001240150"/>
    </source>
</evidence>